<dbReference type="GO" id="GO:0030170">
    <property type="term" value="F:pyridoxal phosphate binding"/>
    <property type="evidence" value="ECO:0007669"/>
    <property type="project" value="TreeGrafter"/>
</dbReference>
<comment type="cofactor">
    <cofactor evidence="1">
        <name>pyridoxal 5'-phosphate</name>
        <dbReference type="ChEBI" id="CHEBI:597326"/>
    </cofactor>
</comment>
<dbReference type="GO" id="GO:0000271">
    <property type="term" value="P:polysaccharide biosynthetic process"/>
    <property type="evidence" value="ECO:0007669"/>
    <property type="project" value="TreeGrafter"/>
</dbReference>
<dbReference type="PIRSF" id="PIRSF000390">
    <property type="entry name" value="PLP_StrS"/>
    <property type="match status" value="1"/>
</dbReference>
<dbReference type="EMBL" id="CP047898">
    <property type="protein sequence ID" value="QHK20982.1"/>
    <property type="molecule type" value="Genomic_DNA"/>
</dbReference>
<dbReference type="InterPro" id="IPR015424">
    <property type="entry name" value="PyrdxlP-dep_Trfase"/>
</dbReference>
<dbReference type="InterPro" id="IPR015421">
    <property type="entry name" value="PyrdxlP-dep_Trfase_major"/>
</dbReference>
<dbReference type="Gene3D" id="3.40.640.10">
    <property type="entry name" value="Type I PLP-dependent aspartate aminotransferase-like (Major domain)"/>
    <property type="match status" value="1"/>
</dbReference>
<dbReference type="GO" id="GO:0008483">
    <property type="term" value="F:transaminase activity"/>
    <property type="evidence" value="ECO:0007669"/>
    <property type="project" value="UniProtKB-KW"/>
</dbReference>
<evidence type="ECO:0000256" key="1">
    <source>
        <dbReference type="ARBA" id="ARBA00001933"/>
    </source>
</evidence>
<name>A0A6P1NTZ2_9MICC</name>
<sequence length="388" mass="41745">MTAETVLARINVMKPWLSDEEATALAEVVASGCVAQGPKVKQFEEEFSEAQQVRHAVATSNCTSALHLALVVAGVGPGDDVVVPSLSFVATANAVTYVGARPVFCDVDPATGNVTAETLHAALTMDTRAVIVVDQGGVPVDLDPIRELADRHNITVIEDAACAVGSRYKGRPVGTGADVAVWSFHPGNVVTTGEGGMLTMHRPDWAARARALREHAVSASATERHGSLTAPPDVYLEVGFNYRMTDLQAAVGIVQLRRLAEVMERRREIAAAYVAGLSGLNGLRFAADPPYGTTNFQSFWVEVMPEFATSREELLSLLARAGIMATRGFMAAHRQPAYRWRNTGNTELRHTERLTNRTLILPVFHELDTASLNRVITTIHAAANGMVP</sequence>
<dbReference type="PANTHER" id="PTHR30244:SF34">
    <property type="entry name" value="DTDP-4-AMINO-4,6-DIDEOXYGALACTOSE TRANSAMINASE"/>
    <property type="match status" value="1"/>
</dbReference>
<evidence type="ECO:0000313" key="4">
    <source>
        <dbReference type="Proteomes" id="UP000464186"/>
    </source>
</evidence>
<dbReference type="KEGG" id="psey:GU243_16115"/>
<dbReference type="PANTHER" id="PTHR30244">
    <property type="entry name" value="TRANSAMINASE"/>
    <property type="match status" value="1"/>
</dbReference>
<dbReference type="Gene3D" id="3.90.1150.10">
    <property type="entry name" value="Aspartate Aminotransferase, domain 1"/>
    <property type="match status" value="1"/>
</dbReference>
<keyword evidence="3" id="KW-0808">Transferase</keyword>
<gene>
    <name evidence="3" type="ORF">GU243_16115</name>
</gene>
<reference evidence="3 4" key="1">
    <citation type="submission" date="2020-01" db="EMBL/GenBank/DDBJ databases">
        <title>Pseudarthrobacter psychrotolerans sp. nov., isolated from antarctic soil.</title>
        <authorList>
            <person name="Shin Y."/>
            <person name="Park W."/>
        </authorList>
    </citation>
    <scope>NUCLEOTIDE SEQUENCE [LARGE SCALE GENOMIC DNA]</scope>
    <source>
        <strain evidence="3 4">YJ56</strain>
    </source>
</reference>
<evidence type="ECO:0000256" key="2">
    <source>
        <dbReference type="RuleBase" id="RU004508"/>
    </source>
</evidence>
<evidence type="ECO:0000313" key="3">
    <source>
        <dbReference type="EMBL" id="QHK20982.1"/>
    </source>
</evidence>
<keyword evidence="2" id="KW-0663">Pyridoxal phosphate</keyword>
<comment type="similarity">
    <text evidence="2">Belongs to the DegT/DnrJ/EryC1 family.</text>
</comment>
<dbReference type="Pfam" id="PF01041">
    <property type="entry name" value="DegT_DnrJ_EryC1"/>
    <property type="match status" value="1"/>
</dbReference>
<dbReference type="InterPro" id="IPR000653">
    <property type="entry name" value="DegT/StrS_aminotransferase"/>
</dbReference>
<keyword evidence="3" id="KW-0032">Aminotransferase</keyword>
<dbReference type="Proteomes" id="UP000464186">
    <property type="component" value="Chromosome"/>
</dbReference>
<organism evidence="3 4">
    <name type="scientific">Pseudarthrobacter psychrotolerans</name>
    <dbReference type="NCBI Taxonomy" id="2697569"/>
    <lineage>
        <taxon>Bacteria</taxon>
        <taxon>Bacillati</taxon>
        <taxon>Actinomycetota</taxon>
        <taxon>Actinomycetes</taxon>
        <taxon>Micrococcales</taxon>
        <taxon>Micrococcaceae</taxon>
        <taxon>Pseudarthrobacter</taxon>
    </lineage>
</organism>
<dbReference type="CDD" id="cd00616">
    <property type="entry name" value="AHBA_syn"/>
    <property type="match status" value="1"/>
</dbReference>
<dbReference type="AlphaFoldDB" id="A0A6P1NTZ2"/>
<dbReference type="InterPro" id="IPR015422">
    <property type="entry name" value="PyrdxlP-dep_Trfase_small"/>
</dbReference>
<dbReference type="SUPFAM" id="SSF53383">
    <property type="entry name" value="PLP-dependent transferases"/>
    <property type="match status" value="1"/>
</dbReference>
<protein>
    <submittedName>
        <fullName evidence="3">Aminotransferase class V-fold PLP-dependent enzyme</fullName>
    </submittedName>
</protein>
<accession>A0A6P1NTZ2</accession>
<keyword evidence="4" id="KW-1185">Reference proteome</keyword>
<proteinExistence type="inferred from homology"/>